<protein>
    <recommendedName>
        <fullName evidence="3">Outer membrane protein beta-barrel domain-containing protein</fullName>
    </recommendedName>
</protein>
<comment type="caution">
    <text evidence="2">The sequence shown here is derived from an EMBL/GenBank/DDBJ whole genome shotgun (WGS) entry which is preliminary data.</text>
</comment>
<sequence length="210" mass="23148">MKGSTGSVLIIALSLAAAALAAPTMRLGGRLSGSADHIYASTYDSLGEVLRTTYKDPYLGPGLEAVYGPVGWLYGRIDLAELQFFRAGGGALVLFPHAGLDVLVEPPVRWRLLPYLWGGMRYAGYWGSQGTPDPRFNELYVLTPLYELRAGLGLRYRLSSRLYLFAETQVLSDFTVFSYLPFRDAPRGYQFTGIGFLRPALGVRYDFGGR</sequence>
<organism evidence="2">
    <name type="scientific">candidate division WOR-3 bacterium</name>
    <dbReference type="NCBI Taxonomy" id="2052148"/>
    <lineage>
        <taxon>Bacteria</taxon>
        <taxon>Bacteria division WOR-3</taxon>
    </lineage>
</organism>
<dbReference type="AlphaFoldDB" id="A0A7C4CAQ0"/>
<evidence type="ECO:0000256" key="1">
    <source>
        <dbReference type="SAM" id="SignalP"/>
    </source>
</evidence>
<dbReference type="EMBL" id="DSUT01000072">
    <property type="protein sequence ID" value="HGK28032.1"/>
    <property type="molecule type" value="Genomic_DNA"/>
</dbReference>
<evidence type="ECO:0000313" key="2">
    <source>
        <dbReference type="EMBL" id="HGK28032.1"/>
    </source>
</evidence>
<name>A0A7C4CAQ0_UNCW3</name>
<feature type="chain" id="PRO_5028331355" description="Outer membrane protein beta-barrel domain-containing protein" evidence="1">
    <location>
        <begin position="22"/>
        <end position="210"/>
    </location>
</feature>
<feature type="signal peptide" evidence="1">
    <location>
        <begin position="1"/>
        <end position="21"/>
    </location>
</feature>
<reference evidence="2" key="1">
    <citation type="journal article" date="2020" name="mSystems">
        <title>Genome- and Community-Level Interaction Insights into Carbon Utilization and Element Cycling Functions of Hydrothermarchaeota in Hydrothermal Sediment.</title>
        <authorList>
            <person name="Zhou Z."/>
            <person name="Liu Y."/>
            <person name="Xu W."/>
            <person name="Pan J."/>
            <person name="Luo Z.H."/>
            <person name="Li M."/>
        </authorList>
    </citation>
    <scope>NUCLEOTIDE SEQUENCE [LARGE SCALE GENOMIC DNA]</scope>
    <source>
        <strain evidence="2">SpSt-488</strain>
    </source>
</reference>
<evidence type="ECO:0008006" key="3">
    <source>
        <dbReference type="Google" id="ProtNLM"/>
    </source>
</evidence>
<keyword evidence="1" id="KW-0732">Signal</keyword>
<proteinExistence type="predicted"/>
<accession>A0A7C4CAQ0</accession>
<gene>
    <name evidence="2" type="ORF">ENS41_03675</name>
</gene>